<sequence>MKHWLKFINIDKEGKVLNVNRAIKQAKALCIKEYNITTKPNSNETIKFFKSFQGLDINEIKTLFEKFNNNIDLYDYDEKTKLYDLHDQIHFSDDFKTYSLLLISNNNNIHISIITKSDVLTNILIGPKCHSFTYRKNWCRNDRFQKHVDNCDEKFKKTPLFKLSKLPYIRHILNNSAYEYCLAHNFKYKLLNTLLHLIFKRLRKKINDKITDSTTINSNLFPLSVSTTIYYKNGNNIKTLSLNHKFYYEM</sequence>
<comment type="caution">
    <text evidence="1">The sequence shown here is derived from an EMBL/GenBank/DDBJ whole genome shotgun (WGS) entry which is preliminary data.</text>
</comment>
<evidence type="ECO:0000313" key="1">
    <source>
        <dbReference type="EMBL" id="OHS98076.1"/>
    </source>
</evidence>
<gene>
    <name evidence="1" type="ORF">TRFO_35574</name>
</gene>
<dbReference type="VEuPathDB" id="TrichDB:TRFO_35574"/>
<dbReference type="GeneID" id="94845040"/>
<dbReference type="Proteomes" id="UP000179807">
    <property type="component" value="Unassembled WGS sequence"/>
</dbReference>
<protein>
    <submittedName>
        <fullName evidence="1">Uncharacterized protein</fullName>
    </submittedName>
</protein>
<dbReference type="RefSeq" id="XP_068351213.1">
    <property type="nucleotide sequence ID" value="XM_068510336.1"/>
</dbReference>
<keyword evidence="2" id="KW-1185">Reference proteome</keyword>
<reference evidence="1" key="1">
    <citation type="submission" date="2016-10" db="EMBL/GenBank/DDBJ databases">
        <authorList>
            <person name="Benchimol M."/>
            <person name="Almeida L.G."/>
            <person name="Vasconcelos A.T."/>
            <person name="Perreira-Neves A."/>
            <person name="Rosa I.A."/>
            <person name="Tasca T."/>
            <person name="Bogo M.R."/>
            <person name="de Souza W."/>
        </authorList>
    </citation>
    <scope>NUCLEOTIDE SEQUENCE [LARGE SCALE GENOMIC DNA]</scope>
    <source>
        <strain evidence="1">K</strain>
    </source>
</reference>
<accession>A0A1J4JLD3</accession>
<organism evidence="1 2">
    <name type="scientific">Tritrichomonas foetus</name>
    <dbReference type="NCBI Taxonomy" id="1144522"/>
    <lineage>
        <taxon>Eukaryota</taxon>
        <taxon>Metamonada</taxon>
        <taxon>Parabasalia</taxon>
        <taxon>Tritrichomonadida</taxon>
        <taxon>Tritrichomonadidae</taxon>
        <taxon>Tritrichomonas</taxon>
    </lineage>
</organism>
<dbReference type="AlphaFoldDB" id="A0A1J4JLD3"/>
<proteinExistence type="predicted"/>
<name>A0A1J4JLD3_9EUKA</name>
<evidence type="ECO:0000313" key="2">
    <source>
        <dbReference type="Proteomes" id="UP000179807"/>
    </source>
</evidence>
<dbReference type="EMBL" id="MLAK01001076">
    <property type="protein sequence ID" value="OHS98076.1"/>
    <property type="molecule type" value="Genomic_DNA"/>
</dbReference>